<feature type="domain" description="Type II secretion system protein GspF" evidence="16">
    <location>
        <begin position="274"/>
        <end position="395"/>
    </location>
</feature>
<dbReference type="NCBIfam" id="TIGR02120">
    <property type="entry name" value="GspF"/>
    <property type="match status" value="1"/>
</dbReference>
<comment type="function">
    <text evidence="1">Component of the type II secretion system inner membrane complex required for the energy-dependent secretion of extracellular factors such as proteases and toxins from the periplasm.</text>
</comment>
<dbReference type="InterPro" id="IPR042094">
    <property type="entry name" value="T2SS_GspF_sf"/>
</dbReference>
<dbReference type="Gene3D" id="1.20.81.30">
    <property type="entry name" value="Type II secretion system (T2SS), domain F"/>
    <property type="match status" value="2"/>
</dbReference>
<dbReference type="InterPro" id="IPR003004">
    <property type="entry name" value="GspF/PilC"/>
</dbReference>
<evidence type="ECO:0000256" key="12">
    <source>
        <dbReference type="ARBA" id="ARBA00023136"/>
    </source>
</evidence>
<evidence type="ECO:0000256" key="2">
    <source>
        <dbReference type="ARBA" id="ARBA00004429"/>
    </source>
</evidence>
<name>A0ABU9D9I6_9PROT</name>
<protein>
    <recommendedName>
        <fullName evidence="13">General secretion pathway protein F</fullName>
    </recommendedName>
</protein>
<evidence type="ECO:0000256" key="3">
    <source>
        <dbReference type="ARBA" id="ARBA00005745"/>
    </source>
</evidence>
<evidence type="ECO:0000256" key="11">
    <source>
        <dbReference type="ARBA" id="ARBA00022989"/>
    </source>
</evidence>
<evidence type="ECO:0000256" key="7">
    <source>
        <dbReference type="ARBA" id="ARBA00022692"/>
    </source>
</evidence>
<accession>A0ABU9D9I6</accession>
<dbReference type="Proteomes" id="UP001446205">
    <property type="component" value="Unassembled WGS sequence"/>
</dbReference>
<dbReference type="PRINTS" id="PR00812">
    <property type="entry name" value="BCTERIALGSPF"/>
</dbReference>
<keyword evidence="7 14" id="KW-0812">Transmembrane</keyword>
<feature type="transmembrane region" description="Helical" evidence="15">
    <location>
        <begin position="273"/>
        <end position="294"/>
    </location>
</feature>
<dbReference type="InterPro" id="IPR018076">
    <property type="entry name" value="T2SS_GspF_dom"/>
</dbReference>
<comment type="subcellular location">
    <subcellularLocation>
        <location evidence="2 14">Cell inner membrane</location>
        <topology evidence="2 14">Multi-pass membrane protein</topology>
    </subcellularLocation>
</comment>
<gene>
    <name evidence="17" type="primary">gspF</name>
    <name evidence="17" type="ORF">WOB96_10460</name>
</gene>
<evidence type="ECO:0000313" key="17">
    <source>
        <dbReference type="EMBL" id="MEK8090182.1"/>
    </source>
</evidence>
<dbReference type="InterPro" id="IPR011850">
    <property type="entry name" value="T2SS_GspF"/>
</dbReference>
<keyword evidence="5" id="KW-1003">Cell membrane</keyword>
<keyword evidence="4 14" id="KW-0813">Transport</keyword>
<feature type="transmembrane region" description="Helical" evidence="15">
    <location>
        <begin position="224"/>
        <end position="242"/>
    </location>
</feature>
<dbReference type="Pfam" id="PF00482">
    <property type="entry name" value="T2SSF"/>
    <property type="match status" value="2"/>
</dbReference>
<dbReference type="InterPro" id="IPR001992">
    <property type="entry name" value="T2SS_GspF/T4SS_PilC_CS"/>
</dbReference>
<keyword evidence="11 15" id="KW-1133">Transmembrane helix</keyword>
<evidence type="ECO:0000313" key="18">
    <source>
        <dbReference type="Proteomes" id="UP001446205"/>
    </source>
</evidence>
<keyword evidence="9" id="KW-0106">Calcium</keyword>
<proteinExistence type="inferred from homology"/>
<keyword evidence="6" id="KW-0997">Cell inner membrane</keyword>
<reference evidence="17 18" key="1">
    <citation type="submission" date="2024-04" db="EMBL/GenBank/DDBJ databases">
        <authorList>
            <person name="Abashina T."/>
            <person name="Shaikin A."/>
        </authorList>
    </citation>
    <scope>NUCLEOTIDE SEQUENCE [LARGE SCALE GENOMIC DNA]</scope>
    <source>
        <strain evidence="17 18">AAFK</strain>
    </source>
</reference>
<dbReference type="PANTHER" id="PTHR30012:SF0">
    <property type="entry name" value="TYPE II SECRETION SYSTEM PROTEIN F-RELATED"/>
    <property type="match status" value="1"/>
</dbReference>
<evidence type="ECO:0000256" key="4">
    <source>
        <dbReference type="ARBA" id="ARBA00022448"/>
    </source>
</evidence>
<keyword evidence="12 15" id="KW-0472">Membrane</keyword>
<evidence type="ECO:0000256" key="1">
    <source>
        <dbReference type="ARBA" id="ARBA00002684"/>
    </source>
</evidence>
<evidence type="ECO:0000256" key="6">
    <source>
        <dbReference type="ARBA" id="ARBA00022519"/>
    </source>
</evidence>
<evidence type="ECO:0000256" key="13">
    <source>
        <dbReference type="ARBA" id="ARBA00030750"/>
    </source>
</evidence>
<evidence type="ECO:0000259" key="16">
    <source>
        <dbReference type="Pfam" id="PF00482"/>
    </source>
</evidence>
<feature type="transmembrane region" description="Helical" evidence="15">
    <location>
        <begin position="376"/>
        <end position="397"/>
    </location>
</feature>
<evidence type="ECO:0000256" key="14">
    <source>
        <dbReference type="RuleBase" id="RU003923"/>
    </source>
</evidence>
<feature type="domain" description="Type II secretion system protein GspF" evidence="16">
    <location>
        <begin position="71"/>
        <end position="193"/>
    </location>
</feature>
<evidence type="ECO:0000256" key="5">
    <source>
        <dbReference type="ARBA" id="ARBA00022475"/>
    </source>
</evidence>
<keyword evidence="8" id="KW-0479">Metal-binding</keyword>
<organism evidence="17 18">
    <name type="scientific">Thermithiobacillus plumbiphilus</name>
    <dbReference type="NCBI Taxonomy" id="1729899"/>
    <lineage>
        <taxon>Bacteria</taxon>
        <taxon>Pseudomonadati</taxon>
        <taxon>Pseudomonadota</taxon>
        <taxon>Acidithiobacillia</taxon>
        <taxon>Acidithiobacillales</taxon>
        <taxon>Thermithiobacillaceae</taxon>
        <taxon>Thermithiobacillus</taxon>
    </lineage>
</organism>
<feature type="transmembrane region" description="Helical" evidence="15">
    <location>
        <begin position="166"/>
        <end position="192"/>
    </location>
</feature>
<keyword evidence="18" id="KW-1185">Reference proteome</keyword>
<evidence type="ECO:0000256" key="10">
    <source>
        <dbReference type="ARBA" id="ARBA00022927"/>
    </source>
</evidence>
<dbReference type="PROSITE" id="PS00874">
    <property type="entry name" value="T2SP_F"/>
    <property type="match status" value="1"/>
</dbReference>
<evidence type="ECO:0000256" key="8">
    <source>
        <dbReference type="ARBA" id="ARBA00022723"/>
    </source>
</evidence>
<evidence type="ECO:0000256" key="9">
    <source>
        <dbReference type="ARBA" id="ARBA00022837"/>
    </source>
</evidence>
<dbReference type="EMBL" id="JBBPCO010000010">
    <property type="protein sequence ID" value="MEK8090182.1"/>
    <property type="molecule type" value="Genomic_DNA"/>
</dbReference>
<sequence>MAAFEFEAMGQNGRTQRGVLEGDTARQVRVALRERGLIPVRVEPIRSERSGSGGTIRLRRGLPAAQLALVTRQFATLLAAGLTIEQSLNGLIEQSESPRATQILAGVRTGVLSGQSLAVAMGAYPAAFPEIYRTLIRAGESSGRLDSVMLSLADYTEDRQALRQKVVLAMVYPALVSLVAIAVVLGLLTYVVPQVVQVFESTDQVLPLLTRMLIGLSDFLRATGIYWLILFAVLAVIGLRLLRKPAWRWRLDTFLLKVPVVGRLIRGLNAARLASTLSILVGGGVPLLSALQAAQGVVNNLPMREALEEAERQVREGGSLHRALKRSGRFPPMMVHLIGSGEASGQLGPLLSRAADQQRRELEGWVGALTALLEPMMILTMGGVVLTIVLAILMPIFEMNQLVK</sequence>
<comment type="similarity">
    <text evidence="3 14">Belongs to the GSP F family.</text>
</comment>
<evidence type="ECO:0000256" key="15">
    <source>
        <dbReference type="SAM" id="Phobius"/>
    </source>
</evidence>
<dbReference type="PANTHER" id="PTHR30012">
    <property type="entry name" value="GENERAL SECRETION PATHWAY PROTEIN"/>
    <property type="match status" value="1"/>
</dbReference>
<comment type="caution">
    <text evidence="17">The sequence shown here is derived from an EMBL/GenBank/DDBJ whole genome shotgun (WGS) entry which is preliminary data.</text>
</comment>
<keyword evidence="10" id="KW-0653">Protein transport</keyword>
<dbReference type="RefSeq" id="WP_341371239.1">
    <property type="nucleotide sequence ID" value="NZ_JBBPCO010000010.1"/>
</dbReference>